<evidence type="ECO:0000256" key="6">
    <source>
        <dbReference type="SAM" id="SignalP"/>
    </source>
</evidence>
<keyword evidence="2" id="KW-0964">Secreted</keyword>
<keyword evidence="5" id="KW-0349">Heme</keyword>
<gene>
    <name evidence="7" type="primary">Pxdn</name>
    <name evidence="7" type="ORF">TNIN_374911</name>
</gene>
<accession>A0A8X7CP79</accession>
<comment type="subcellular location">
    <subcellularLocation>
        <location evidence="1">Secreted</location>
    </subcellularLocation>
</comment>
<dbReference type="CDD" id="cd09823">
    <property type="entry name" value="peroxinectin_like"/>
    <property type="match status" value="1"/>
</dbReference>
<dbReference type="GO" id="GO:0006979">
    <property type="term" value="P:response to oxidative stress"/>
    <property type="evidence" value="ECO:0007669"/>
    <property type="project" value="InterPro"/>
</dbReference>
<dbReference type="OrthoDB" id="2204368at2759"/>
<keyword evidence="5" id="KW-0408">Iron</keyword>
<dbReference type="InterPro" id="IPR019791">
    <property type="entry name" value="Haem_peroxidase_animal"/>
</dbReference>
<protein>
    <submittedName>
        <fullName evidence="7">Peroxidasin homolog</fullName>
    </submittedName>
</protein>
<sequence length="700" mass="79182">MEHLKYSFVVSILLAFVVSGRVLGPTDEHQESIEDVPDPSYFLYEVRRPTPREEYIHQLSKNILEVTKDLLSFEPRSGAGQGVEGRLAALRNLPPAEVSALLQQQGLAVPPPTGATCDINALFYRSMDGSCNNLHHPCWGKADEPYQRWLPPAYANGVDALRRRADGGELPNPRQVYQWVCSQFQQSFNTTYPSLSNVVVFWGQMLTHEMLLTPIVTVKKWNGERFVPSQLKCCKQKDMAHPECIPIVMELEDGFFPKGHCLDISRSAAFVFSPSSCTPLSLGLPRDQMNQLTSFIDASLVYGSSEETMRKIRENGGQGAKLIMDRLGDWTLLPRRNRTCKSGHRVCDKRCFLAGERRANENPFLGALHTMWAREHNRLVDKLRIRGWPEETLFHVVRKIVGALMQHVTYKEYLPHVLGPHLPQHLGLMVPTQNYKYDPKLNPTVVNVFATAAFRFGHSMLEESYSRLELPVGKQLSADFFSMDDYCSAKTNRDPIASLMAAQVQERAQRVDNVFSRQITNHLFAKEVNGMGLDLFSINLQRGRDHGLAPYTRWRDICGLPKVKDYDDLKGVIPQFIIDRLAAIYGPNGVHEVDLYVAGVSELPVNGGLLGPTFTCIVSHQFSALKFGDRFWYENLEHPGAFNRMQIASIQKTTLASLLCRNSAIQEIQPMAFKIESEDNRRMSCSEIVRSTDLDVNLWP</sequence>
<dbReference type="PANTHER" id="PTHR11475">
    <property type="entry name" value="OXIDASE/PEROXIDASE"/>
    <property type="match status" value="1"/>
</dbReference>
<keyword evidence="5" id="KW-0479">Metal-binding</keyword>
<proteinExistence type="predicted"/>
<feature type="signal peptide" evidence="6">
    <location>
        <begin position="1"/>
        <end position="20"/>
    </location>
</feature>
<dbReference type="PROSITE" id="PS50292">
    <property type="entry name" value="PEROXIDASE_3"/>
    <property type="match status" value="1"/>
</dbReference>
<dbReference type="Gene3D" id="1.10.640.10">
    <property type="entry name" value="Haem peroxidase domain superfamily, animal type"/>
    <property type="match status" value="1"/>
</dbReference>
<evidence type="ECO:0000256" key="4">
    <source>
        <dbReference type="ARBA" id="ARBA00022729"/>
    </source>
</evidence>
<dbReference type="InterPro" id="IPR037120">
    <property type="entry name" value="Haem_peroxidase_sf_animal"/>
</dbReference>
<dbReference type="Proteomes" id="UP000886998">
    <property type="component" value="Unassembled WGS sequence"/>
</dbReference>
<comment type="caution">
    <text evidence="7">The sequence shown here is derived from an EMBL/GenBank/DDBJ whole genome shotgun (WGS) entry which is preliminary data.</text>
</comment>
<evidence type="ECO:0000313" key="8">
    <source>
        <dbReference type="Proteomes" id="UP000886998"/>
    </source>
</evidence>
<evidence type="ECO:0000256" key="2">
    <source>
        <dbReference type="ARBA" id="ARBA00022525"/>
    </source>
</evidence>
<keyword evidence="4 6" id="KW-0732">Signal</keyword>
<dbReference type="SUPFAM" id="SSF48113">
    <property type="entry name" value="Heme-dependent peroxidases"/>
    <property type="match status" value="1"/>
</dbReference>
<dbReference type="GO" id="GO:0020037">
    <property type="term" value="F:heme binding"/>
    <property type="evidence" value="ECO:0007669"/>
    <property type="project" value="InterPro"/>
</dbReference>
<keyword evidence="8" id="KW-1185">Reference proteome</keyword>
<feature type="binding site" description="axial binding residue" evidence="5">
    <location>
        <position position="458"/>
    </location>
    <ligand>
        <name>heme b</name>
        <dbReference type="ChEBI" id="CHEBI:60344"/>
    </ligand>
    <ligandPart>
        <name>Fe</name>
        <dbReference type="ChEBI" id="CHEBI:18248"/>
    </ligandPart>
</feature>
<evidence type="ECO:0000313" key="7">
    <source>
        <dbReference type="EMBL" id="GFY75618.1"/>
    </source>
</evidence>
<organism evidence="7 8">
    <name type="scientific">Trichonephila inaurata madagascariensis</name>
    <dbReference type="NCBI Taxonomy" id="2747483"/>
    <lineage>
        <taxon>Eukaryota</taxon>
        <taxon>Metazoa</taxon>
        <taxon>Ecdysozoa</taxon>
        <taxon>Arthropoda</taxon>
        <taxon>Chelicerata</taxon>
        <taxon>Arachnida</taxon>
        <taxon>Araneae</taxon>
        <taxon>Araneomorphae</taxon>
        <taxon>Entelegynae</taxon>
        <taxon>Araneoidea</taxon>
        <taxon>Nephilidae</taxon>
        <taxon>Trichonephila</taxon>
        <taxon>Trichonephila inaurata</taxon>
    </lineage>
</organism>
<keyword evidence="3" id="KW-0560">Oxidoreductase</keyword>
<keyword evidence="3" id="KW-0575">Peroxidase</keyword>
<dbReference type="PRINTS" id="PR00457">
    <property type="entry name" value="ANPEROXIDASE"/>
</dbReference>
<evidence type="ECO:0000256" key="3">
    <source>
        <dbReference type="ARBA" id="ARBA00022559"/>
    </source>
</evidence>
<dbReference type="InterPro" id="IPR010255">
    <property type="entry name" value="Haem_peroxidase_sf"/>
</dbReference>
<dbReference type="AlphaFoldDB" id="A0A8X7CP79"/>
<dbReference type="Pfam" id="PF03098">
    <property type="entry name" value="An_peroxidase"/>
    <property type="match status" value="1"/>
</dbReference>
<dbReference type="PANTHER" id="PTHR11475:SF134">
    <property type="entry name" value="LD42267P"/>
    <property type="match status" value="1"/>
</dbReference>
<name>A0A8X7CP79_9ARAC</name>
<dbReference type="FunFam" id="1.10.640.10:FF:000003">
    <property type="entry name" value="chorion peroxidase"/>
    <property type="match status" value="1"/>
</dbReference>
<dbReference type="GO" id="GO:0004601">
    <property type="term" value="F:peroxidase activity"/>
    <property type="evidence" value="ECO:0007669"/>
    <property type="project" value="UniProtKB-KW"/>
</dbReference>
<dbReference type="EMBL" id="BMAV01021505">
    <property type="protein sequence ID" value="GFY75618.1"/>
    <property type="molecule type" value="Genomic_DNA"/>
</dbReference>
<evidence type="ECO:0000256" key="1">
    <source>
        <dbReference type="ARBA" id="ARBA00004613"/>
    </source>
</evidence>
<feature type="chain" id="PRO_5036456075" evidence="6">
    <location>
        <begin position="21"/>
        <end position="700"/>
    </location>
</feature>
<dbReference type="GO" id="GO:0005576">
    <property type="term" value="C:extracellular region"/>
    <property type="evidence" value="ECO:0007669"/>
    <property type="project" value="UniProtKB-SubCell"/>
</dbReference>
<dbReference type="GO" id="GO:0046872">
    <property type="term" value="F:metal ion binding"/>
    <property type="evidence" value="ECO:0007669"/>
    <property type="project" value="UniProtKB-KW"/>
</dbReference>
<evidence type="ECO:0000256" key="5">
    <source>
        <dbReference type="PIRSR" id="PIRSR619791-2"/>
    </source>
</evidence>
<reference evidence="7" key="1">
    <citation type="submission" date="2020-08" db="EMBL/GenBank/DDBJ databases">
        <title>Multicomponent nature underlies the extraordinary mechanical properties of spider dragline silk.</title>
        <authorList>
            <person name="Kono N."/>
            <person name="Nakamura H."/>
            <person name="Mori M."/>
            <person name="Yoshida Y."/>
            <person name="Ohtoshi R."/>
            <person name="Malay A.D."/>
            <person name="Moran D.A.P."/>
            <person name="Tomita M."/>
            <person name="Numata K."/>
            <person name="Arakawa K."/>
        </authorList>
    </citation>
    <scope>NUCLEOTIDE SEQUENCE</scope>
</reference>